<keyword evidence="2" id="KW-0540">Nuclease</keyword>
<evidence type="ECO:0000313" key="6">
    <source>
        <dbReference type="Proteomes" id="UP000034320"/>
    </source>
</evidence>
<name>A0A0G0ZGE7_9BACT</name>
<evidence type="ECO:0000256" key="1">
    <source>
        <dbReference type="ARBA" id="ARBA00022649"/>
    </source>
</evidence>
<comment type="caution">
    <text evidence="5">The sequence shown here is derived from an EMBL/GenBank/DDBJ whole genome shotgun (WGS) entry which is preliminary data.</text>
</comment>
<dbReference type="PANTHER" id="PTHR33397">
    <property type="entry name" value="UPF0331 PROTEIN YUTE"/>
    <property type="match status" value="1"/>
</dbReference>
<dbReference type="AlphaFoldDB" id="A0A0G0ZGE7"/>
<dbReference type="InterPro" id="IPR037038">
    <property type="entry name" value="HepT-like_sf"/>
</dbReference>
<keyword evidence="3" id="KW-0378">Hydrolase</keyword>
<dbReference type="Proteomes" id="UP000034320">
    <property type="component" value="Unassembled WGS sequence"/>
</dbReference>
<organism evidence="5 6">
    <name type="scientific">Candidatus Gottesmanbacteria bacterium GW2011_GWA2_42_18</name>
    <dbReference type="NCBI Taxonomy" id="1618442"/>
    <lineage>
        <taxon>Bacteria</taxon>
        <taxon>Candidatus Gottesmaniibacteriota</taxon>
    </lineage>
</organism>
<dbReference type="Gene3D" id="1.20.120.580">
    <property type="entry name" value="bsu32300-like"/>
    <property type="match status" value="1"/>
</dbReference>
<evidence type="ECO:0000256" key="4">
    <source>
        <dbReference type="ARBA" id="ARBA00024207"/>
    </source>
</evidence>
<accession>A0A0G0ZGE7</accession>
<evidence type="ECO:0008006" key="7">
    <source>
        <dbReference type="Google" id="ProtNLM"/>
    </source>
</evidence>
<proteinExistence type="inferred from homology"/>
<dbReference type="InterPro" id="IPR052379">
    <property type="entry name" value="Type_VII_TA_RNase"/>
</dbReference>
<evidence type="ECO:0000256" key="3">
    <source>
        <dbReference type="ARBA" id="ARBA00022801"/>
    </source>
</evidence>
<dbReference type="GO" id="GO:0110001">
    <property type="term" value="C:toxin-antitoxin complex"/>
    <property type="evidence" value="ECO:0007669"/>
    <property type="project" value="InterPro"/>
</dbReference>
<dbReference type="Pfam" id="PF01934">
    <property type="entry name" value="HepT-like"/>
    <property type="match status" value="1"/>
</dbReference>
<sequence length="152" mass="17492">MIKLKLEKDIIVKRMDGIESEIADLNKLAEKSLSEFTTGDGWKLAQFHLHRALEGVFNIGSHILSRIPGATATQYKEIALKLAEFHIVPKEYAEKKLVEMAKYRNRLVHFYAEVSPEELYKIIKENLGDFNIFLSSVKKVLTDPQQFDLEVE</sequence>
<evidence type="ECO:0000256" key="2">
    <source>
        <dbReference type="ARBA" id="ARBA00022722"/>
    </source>
</evidence>
<reference evidence="5 6" key="1">
    <citation type="journal article" date="2015" name="Nature">
        <title>rRNA introns, odd ribosomes, and small enigmatic genomes across a large radiation of phyla.</title>
        <authorList>
            <person name="Brown C.T."/>
            <person name="Hug L.A."/>
            <person name="Thomas B.C."/>
            <person name="Sharon I."/>
            <person name="Castelle C.J."/>
            <person name="Singh A."/>
            <person name="Wilkins M.J."/>
            <person name="Williams K.H."/>
            <person name="Banfield J.F."/>
        </authorList>
    </citation>
    <scope>NUCLEOTIDE SEQUENCE [LARGE SCALE GENOMIC DNA]</scope>
</reference>
<protein>
    <recommendedName>
        <fullName evidence="7">DUF86 domain-containing protein</fullName>
    </recommendedName>
</protein>
<keyword evidence="1" id="KW-1277">Toxin-antitoxin system</keyword>
<dbReference type="EMBL" id="LCDD01000002">
    <property type="protein sequence ID" value="KKS47835.1"/>
    <property type="molecule type" value="Genomic_DNA"/>
</dbReference>
<evidence type="ECO:0000313" key="5">
    <source>
        <dbReference type="EMBL" id="KKS47835.1"/>
    </source>
</evidence>
<dbReference type="GO" id="GO:0004540">
    <property type="term" value="F:RNA nuclease activity"/>
    <property type="evidence" value="ECO:0007669"/>
    <property type="project" value="InterPro"/>
</dbReference>
<dbReference type="NCBIfam" id="NF047751">
    <property type="entry name" value="HepT_toxin"/>
    <property type="match status" value="1"/>
</dbReference>
<dbReference type="PANTHER" id="PTHR33397:SF3">
    <property type="entry name" value="MRNA NUCLEASE HEPT"/>
    <property type="match status" value="1"/>
</dbReference>
<dbReference type="GO" id="GO:0016787">
    <property type="term" value="F:hydrolase activity"/>
    <property type="evidence" value="ECO:0007669"/>
    <property type="project" value="UniProtKB-KW"/>
</dbReference>
<dbReference type="InterPro" id="IPR008201">
    <property type="entry name" value="HepT-like"/>
</dbReference>
<comment type="similarity">
    <text evidence="4">Belongs to the HepT RNase toxin family.</text>
</comment>
<gene>
    <name evidence="5" type="ORF">UV09_C0002G0013</name>
</gene>